<accession>A0A396ITX6</accession>
<feature type="region of interest" description="Disordered" evidence="1">
    <location>
        <begin position="72"/>
        <end position="91"/>
    </location>
</feature>
<sequence length="150" mass="16592">MAISSPPISMTRHFATPDVHVNNLQETSNTNDDQVSLNDDAVIKVTSIVEERYSKDVEFEVLESKPALIIPSPQAFQSPSMLSGGDPSQLDEELEDLDDQMDMTSFSIATTETNDEVSRNDDAFKKVSSNIEEQFPKIDDIIVSKSKPSP</sequence>
<name>A0A396ITX6_MEDTR</name>
<comment type="caution">
    <text evidence="2">The sequence shown here is derived from an EMBL/GenBank/DDBJ whole genome shotgun (WGS) entry which is preliminary data.</text>
</comment>
<organism evidence="2">
    <name type="scientific">Medicago truncatula</name>
    <name type="common">Barrel medic</name>
    <name type="synonym">Medicago tribuloides</name>
    <dbReference type="NCBI Taxonomy" id="3880"/>
    <lineage>
        <taxon>Eukaryota</taxon>
        <taxon>Viridiplantae</taxon>
        <taxon>Streptophyta</taxon>
        <taxon>Embryophyta</taxon>
        <taxon>Tracheophyta</taxon>
        <taxon>Spermatophyta</taxon>
        <taxon>Magnoliopsida</taxon>
        <taxon>eudicotyledons</taxon>
        <taxon>Gunneridae</taxon>
        <taxon>Pentapetalae</taxon>
        <taxon>rosids</taxon>
        <taxon>fabids</taxon>
        <taxon>Fabales</taxon>
        <taxon>Fabaceae</taxon>
        <taxon>Papilionoideae</taxon>
        <taxon>50 kb inversion clade</taxon>
        <taxon>NPAAA clade</taxon>
        <taxon>Hologalegina</taxon>
        <taxon>IRL clade</taxon>
        <taxon>Trifolieae</taxon>
        <taxon>Medicago</taxon>
    </lineage>
</organism>
<evidence type="ECO:0000313" key="2">
    <source>
        <dbReference type="EMBL" id="RHN67933.1"/>
    </source>
</evidence>
<dbReference type="EMBL" id="PSQE01000003">
    <property type="protein sequence ID" value="RHN67933.1"/>
    <property type="molecule type" value="Genomic_DNA"/>
</dbReference>
<dbReference type="Proteomes" id="UP000265566">
    <property type="component" value="Chromosome 3"/>
</dbReference>
<gene>
    <name evidence="2" type="ORF">MtrunA17_Chr3g0108201</name>
</gene>
<reference evidence="2" key="1">
    <citation type="journal article" date="2018" name="Nat. Plants">
        <title>Whole-genome landscape of Medicago truncatula symbiotic genes.</title>
        <authorList>
            <person name="Pecrix Y."/>
            <person name="Gamas P."/>
            <person name="Carrere S."/>
        </authorList>
    </citation>
    <scope>NUCLEOTIDE SEQUENCE</scope>
    <source>
        <tissue evidence="2">Leaves</tissue>
    </source>
</reference>
<dbReference type="AlphaFoldDB" id="A0A396ITX6"/>
<dbReference type="Gramene" id="rna16194">
    <property type="protein sequence ID" value="RHN67933.1"/>
    <property type="gene ID" value="gene16194"/>
</dbReference>
<protein>
    <submittedName>
        <fullName evidence="2">Uncharacterized protein</fullName>
    </submittedName>
</protein>
<evidence type="ECO:0000256" key="1">
    <source>
        <dbReference type="SAM" id="MobiDB-lite"/>
    </source>
</evidence>
<proteinExistence type="predicted"/>